<dbReference type="Gene3D" id="3.40.50.450">
    <property type="match status" value="1"/>
</dbReference>
<dbReference type="EMBL" id="JACNJH010000234">
    <property type="protein sequence ID" value="MBC8362926.1"/>
    <property type="molecule type" value="Genomic_DNA"/>
</dbReference>
<evidence type="ECO:0000256" key="1">
    <source>
        <dbReference type="ARBA" id="ARBA00000274"/>
    </source>
</evidence>
<comment type="catalytic activity">
    <reaction evidence="1">
        <text>AMP + H2O = D-ribose 5-phosphate + adenine</text>
        <dbReference type="Rhea" id="RHEA:20129"/>
        <dbReference type="ChEBI" id="CHEBI:15377"/>
        <dbReference type="ChEBI" id="CHEBI:16708"/>
        <dbReference type="ChEBI" id="CHEBI:78346"/>
        <dbReference type="ChEBI" id="CHEBI:456215"/>
        <dbReference type="EC" id="3.2.2.4"/>
    </reaction>
</comment>
<evidence type="ECO:0000313" key="5">
    <source>
        <dbReference type="Proteomes" id="UP000603434"/>
    </source>
</evidence>
<gene>
    <name evidence="4" type="ORF">H8E23_16195</name>
</gene>
<evidence type="ECO:0000313" key="4">
    <source>
        <dbReference type="EMBL" id="MBC8362926.1"/>
    </source>
</evidence>
<evidence type="ECO:0000256" key="2">
    <source>
        <dbReference type="ARBA" id="ARBA00011985"/>
    </source>
</evidence>
<sequence length="603" mass="68088">MSLNESPDCQIENIMYANETEVVALVTTSLEDEQMQYFLRNQDCLTTDLHSTKARLGINQEKLSGFVLQGDQISYEARFWFYIPEYCAGLTIDQLMKPGLKVGKIYLKNPKLKYTAEELINLISNRTIIVPKGTKVLEKGVLAVPIMPFVHPPNPKILTPEYLRAAVQKIIPREDLYFVQPEQKVNQIIVPAGSGVITHTTLFTQQNEIYILDPEHADARVGSRHTNGIIYLELVGGDKDFVKETAHFEVYKPASRQQNVKKKFYIDLNSALIEKFYGERAVDENTIAAISKAEGQKFIKMDSRYDQLLHELKPDTALILQDFPNRRLASYLVVAADLGLLSDLTFKSAPEEQYFFRPEHLVFMNTLQDMGVQIHWKNPLQGDLVLYKQFFMRSSVIPSFHEAFSSRKLAAIYGTAGNIDADTRKEIVDSIKSFKDFHGGICGILTGGSAGGIMSHVSKTTDSLGMLCGAVYWKIPGVDIDANVDFAAYLGRNDLLERQEILSVTTEADIYFKGGVGTNLENAITFVKKKLGIGHYKPQIFVGEFYRPLQNWITHLISEGMVAPSVFENCYFIKNGTEIFETLCRHFGSEDKMVFEVSVNESW</sequence>
<dbReference type="InterPro" id="IPR031100">
    <property type="entry name" value="LOG_fam"/>
</dbReference>
<dbReference type="EC" id="3.2.2.4" evidence="2"/>
<dbReference type="SUPFAM" id="SSF102405">
    <property type="entry name" value="MCP/YpsA-like"/>
    <property type="match status" value="1"/>
</dbReference>
<comment type="caution">
    <text evidence="4">The sequence shown here is derived from an EMBL/GenBank/DDBJ whole genome shotgun (WGS) entry which is preliminary data.</text>
</comment>
<dbReference type="AlphaFoldDB" id="A0A8J6NZ90"/>
<dbReference type="Proteomes" id="UP000603434">
    <property type="component" value="Unassembled WGS sequence"/>
</dbReference>
<reference evidence="4 5" key="1">
    <citation type="submission" date="2020-08" db="EMBL/GenBank/DDBJ databases">
        <title>Bridging the membrane lipid divide: bacteria of the FCB group superphylum have the potential to synthesize archaeal ether lipids.</title>
        <authorList>
            <person name="Villanueva L."/>
            <person name="Von Meijenfeldt F.A.B."/>
            <person name="Westbye A.B."/>
            <person name="Yadav S."/>
            <person name="Hopmans E.C."/>
            <person name="Dutilh B.E."/>
            <person name="Sinninghe Damste J.S."/>
        </authorList>
    </citation>
    <scope>NUCLEOTIDE SEQUENCE [LARGE SCALE GENOMIC DNA]</scope>
    <source>
        <strain evidence="4">NIOZ-UU30</strain>
    </source>
</reference>
<accession>A0A8J6NZ90</accession>
<organism evidence="4 5">
    <name type="scientific">Candidatus Desulfatibia profunda</name>
    <dbReference type="NCBI Taxonomy" id="2841695"/>
    <lineage>
        <taxon>Bacteria</taxon>
        <taxon>Pseudomonadati</taxon>
        <taxon>Thermodesulfobacteriota</taxon>
        <taxon>Desulfobacteria</taxon>
        <taxon>Desulfobacterales</taxon>
        <taxon>Desulfobacterales incertae sedis</taxon>
        <taxon>Candidatus Desulfatibia</taxon>
    </lineage>
</organism>
<name>A0A8J6NZ90_9BACT</name>
<dbReference type="Pfam" id="PF03641">
    <property type="entry name" value="Lysine_decarbox"/>
    <property type="match status" value="1"/>
</dbReference>
<dbReference type="GO" id="GO:0008714">
    <property type="term" value="F:AMP nucleosidase activity"/>
    <property type="evidence" value="ECO:0007669"/>
    <property type="project" value="UniProtKB-EC"/>
</dbReference>
<evidence type="ECO:0000256" key="3">
    <source>
        <dbReference type="ARBA" id="ARBA00031983"/>
    </source>
</evidence>
<protein>
    <recommendedName>
        <fullName evidence="3">AMP nucleosidase</fullName>
        <ecNumber evidence="2">3.2.2.4</ecNumber>
    </recommendedName>
    <alternativeName>
        <fullName evidence="3">AMP nucleosidase</fullName>
    </alternativeName>
</protein>
<proteinExistence type="predicted"/>